<gene>
    <name evidence="2" type="ORF">EV666_101509</name>
</gene>
<evidence type="ECO:0000313" key="3">
    <source>
        <dbReference type="Proteomes" id="UP000294881"/>
    </source>
</evidence>
<reference evidence="2 3" key="1">
    <citation type="submission" date="2019-03" db="EMBL/GenBank/DDBJ databases">
        <title>Genomic Encyclopedia of Type Strains, Phase IV (KMG-IV): sequencing the most valuable type-strain genomes for metagenomic binning, comparative biology and taxonomic classification.</title>
        <authorList>
            <person name="Goeker M."/>
        </authorList>
    </citation>
    <scope>NUCLEOTIDE SEQUENCE [LARGE SCALE GENOMIC DNA]</scope>
    <source>
        <strain evidence="2 3">DSM 22958</strain>
    </source>
</reference>
<accession>A0A4R2GZQ9</accession>
<protein>
    <submittedName>
        <fullName evidence="2">Uncharacterized protein</fullName>
    </submittedName>
</protein>
<evidence type="ECO:0000256" key="1">
    <source>
        <dbReference type="SAM" id="Coils"/>
    </source>
</evidence>
<name>A0A4R2GZQ9_9HYPH</name>
<dbReference type="AlphaFoldDB" id="A0A4R2GZQ9"/>
<dbReference type="EMBL" id="SLWL01000001">
    <property type="protein sequence ID" value="TCO16256.1"/>
    <property type="molecule type" value="Genomic_DNA"/>
</dbReference>
<proteinExistence type="predicted"/>
<dbReference type="Proteomes" id="UP000294881">
    <property type="component" value="Unassembled WGS sequence"/>
</dbReference>
<organism evidence="2 3">
    <name type="scientific">Camelimonas lactis</name>
    <dbReference type="NCBI Taxonomy" id="659006"/>
    <lineage>
        <taxon>Bacteria</taxon>
        <taxon>Pseudomonadati</taxon>
        <taxon>Pseudomonadota</taxon>
        <taxon>Alphaproteobacteria</taxon>
        <taxon>Hyphomicrobiales</taxon>
        <taxon>Chelatococcaceae</taxon>
        <taxon>Camelimonas</taxon>
    </lineage>
</organism>
<evidence type="ECO:0000313" key="2">
    <source>
        <dbReference type="EMBL" id="TCO16256.1"/>
    </source>
</evidence>
<feature type="coiled-coil region" evidence="1">
    <location>
        <begin position="4"/>
        <end position="31"/>
    </location>
</feature>
<dbReference type="RefSeq" id="WP_132002426.1">
    <property type="nucleotide sequence ID" value="NZ_JBHUNN010000002.1"/>
</dbReference>
<keyword evidence="3" id="KW-1185">Reference proteome</keyword>
<sequence>MIDEEALRAELRDIDQELQETRDKIRENNRAILVQFNNDPGDVTRALLDNTPHFERYAELRDLRERLLVSLAKIAPGAPE</sequence>
<keyword evidence="1" id="KW-0175">Coiled coil</keyword>
<comment type="caution">
    <text evidence="2">The sequence shown here is derived from an EMBL/GenBank/DDBJ whole genome shotgun (WGS) entry which is preliminary data.</text>
</comment>